<comment type="catalytic activity">
    <reaction evidence="2">
        <text>Hydrolysis of proteins in presence of ATP.</text>
        <dbReference type="EC" id="3.4.21.53"/>
    </reaction>
</comment>
<dbReference type="PRINTS" id="PR00830">
    <property type="entry name" value="ENDOLAPTASE"/>
</dbReference>
<evidence type="ECO:0000313" key="5">
    <source>
        <dbReference type="EMBL" id="BBD77494.1"/>
    </source>
</evidence>
<dbReference type="Pfam" id="PF13654">
    <property type="entry name" value="AAA_32"/>
    <property type="match status" value="1"/>
</dbReference>
<dbReference type="GO" id="GO:0005524">
    <property type="term" value="F:ATP binding"/>
    <property type="evidence" value="ECO:0007669"/>
    <property type="project" value="InterPro"/>
</dbReference>
<dbReference type="EC" id="3.4.21.53" evidence="2"/>
<dbReference type="InterPro" id="IPR046844">
    <property type="entry name" value="Lon-like_helical"/>
</dbReference>
<proteinExistence type="inferred from homology"/>
<dbReference type="PANTHER" id="PTHR10046">
    <property type="entry name" value="ATP DEPENDENT LON PROTEASE FAMILY MEMBER"/>
    <property type="match status" value="1"/>
</dbReference>
<comment type="similarity">
    <text evidence="2">Belongs to the peptidase S16 family.</text>
</comment>
<dbReference type="EMBL" id="AP018558">
    <property type="protein sequence ID" value="BBD77494.1"/>
    <property type="molecule type" value="Genomic_DNA"/>
</dbReference>
<accession>A0A2Z6DY94</accession>
<protein>
    <recommendedName>
        <fullName evidence="2">endopeptidase La</fullName>
        <ecNumber evidence="2">3.4.21.53</ecNumber>
    </recommendedName>
</protein>
<dbReference type="PROSITE" id="PS51786">
    <property type="entry name" value="LON_PROTEOLYTIC"/>
    <property type="match status" value="1"/>
</dbReference>
<keyword evidence="1 2" id="KW-0645">Protease</keyword>
<dbReference type="Pfam" id="PF05362">
    <property type="entry name" value="Lon_C"/>
    <property type="match status" value="1"/>
</dbReference>
<dbReference type="GO" id="GO:0030163">
    <property type="term" value="P:protein catabolic process"/>
    <property type="evidence" value="ECO:0007669"/>
    <property type="project" value="InterPro"/>
</dbReference>
<keyword evidence="2" id="KW-0378">Hydrolase</keyword>
<dbReference type="SUPFAM" id="SSF52540">
    <property type="entry name" value="P-loop containing nucleoside triphosphate hydrolases"/>
    <property type="match status" value="1"/>
</dbReference>
<evidence type="ECO:0000256" key="1">
    <source>
        <dbReference type="ARBA" id="ARBA00022670"/>
    </source>
</evidence>
<dbReference type="InterPro" id="IPR008269">
    <property type="entry name" value="Lon_proteolytic"/>
</dbReference>
<dbReference type="InterPro" id="IPR027065">
    <property type="entry name" value="Lon_Prtase"/>
</dbReference>
<dbReference type="Pfam" id="PF20437">
    <property type="entry name" value="LonC_helical"/>
    <property type="match status" value="1"/>
</dbReference>
<name>A0A2Z6DY94_HYDTE</name>
<evidence type="ECO:0000259" key="4">
    <source>
        <dbReference type="PROSITE" id="PS51786"/>
    </source>
</evidence>
<feature type="active site" evidence="2">
    <location>
        <position position="648"/>
    </location>
</feature>
<dbReference type="InterPro" id="IPR014721">
    <property type="entry name" value="Ribsml_uS5_D2-typ_fold_subgr"/>
</dbReference>
<reference evidence="5 6" key="1">
    <citation type="submission" date="2018-04" db="EMBL/GenBank/DDBJ databases">
        <title>Complete genome sequence of Hydrogenophilus thermoluteolus TH-1.</title>
        <authorList>
            <person name="Arai H."/>
        </authorList>
    </citation>
    <scope>NUCLEOTIDE SEQUENCE [LARGE SCALE GENOMIC DNA]</scope>
    <source>
        <strain evidence="5 6">TH-1</strain>
    </source>
</reference>
<keyword evidence="6" id="KW-1185">Reference proteome</keyword>
<dbReference type="Pfam" id="PF20436">
    <property type="entry name" value="LonB_AAA-LID"/>
    <property type="match status" value="1"/>
</dbReference>
<evidence type="ECO:0000313" key="6">
    <source>
        <dbReference type="Proteomes" id="UP000262004"/>
    </source>
</evidence>
<dbReference type="Gene3D" id="1.10.8.60">
    <property type="match status" value="1"/>
</dbReference>
<sequence>MTQIATLDPQSLYRRTQLDTQPVPDSTHRPPFVGQDAALETLALALADARRGHVVLMAPPGYGRHAIARWTAEQAARKRLSPHDLLYVPRFDDPLRPQLLRLPAGKGRELAAAVERLVQRLPELVRGALTADPHRTRIEALLKRHQERQQQALAEIRDGCAGDRLKLLQTDDGWALVPTDEHGEPFTPEAYAALPETERKRWEERVARWRDRLAAVLARFPEWDEALADAIDAAERDALAPVARHLLHPLREAFADFSEVLAYLDAFEAELVRGPRPWLARDGTEVLIDEAVLAHYLVNPSVVHEAQAHAPVCLGENISHATLVGWVESEVVEDERISDHRHIRAGHLAQAADGFLLVDATALLADSDAWQALKRTLATQRVEVAPPPAQTRWGALPLVRPDPIPFAGQVILIVTPEIYEALRDLDETFTTLFPWVVELEHTVPRTPENEARYAAVLRQLLADDGDDGPEVSDDAIARALEAAARAAEDQQRLALTVGRFAGLLREAAAWAQAQGRKVVARQDVEAAVRARFARTGSAWRETIAAIADGTHLITTRGNRVGQVNGLVVFESGEEAYGHPIRITASVRMGGEGEVLDIERESELGGSIHSKGVMILSAFLSGRFGRRRPLALSATLVMEQSYGFVEGDSASLAEALALLSAIAGVPLEQSIAVTGSINQFGEVQAVGAINEKIEGWYAVCAAAGLDGSHGVILPAANCRHLMLDDAVIAAVRAGRFHLWPVRSVDEAAAVLTGRPIRGPQSLPARVADALAHFARWHDEKGASWRRPWQRRRE</sequence>
<dbReference type="GO" id="GO:0006508">
    <property type="term" value="P:proteolysis"/>
    <property type="evidence" value="ECO:0007669"/>
    <property type="project" value="UniProtKB-KW"/>
</dbReference>
<gene>
    <name evidence="5" type="ORF">HPTL_1230</name>
</gene>
<evidence type="ECO:0000256" key="2">
    <source>
        <dbReference type="PROSITE-ProRule" id="PRU01122"/>
    </source>
</evidence>
<dbReference type="GO" id="GO:0004252">
    <property type="term" value="F:serine-type endopeptidase activity"/>
    <property type="evidence" value="ECO:0007669"/>
    <property type="project" value="UniProtKB-UniRule"/>
</dbReference>
<feature type="region of interest" description="Disordered" evidence="3">
    <location>
        <begin position="1"/>
        <end position="31"/>
    </location>
</feature>
<dbReference type="Proteomes" id="UP000262004">
    <property type="component" value="Chromosome"/>
</dbReference>
<dbReference type="InterPro" id="IPR046843">
    <property type="entry name" value="LonB_AAA-LID"/>
</dbReference>
<feature type="domain" description="Lon proteolytic" evidence="4">
    <location>
        <begin position="557"/>
        <end position="753"/>
    </location>
</feature>
<dbReference type="OrthoDB" id="9758568at2"/>
<dbReference type="Gene3D" id="3.40.50.300">
    <property type="entry name" value="P-loop containing nucleotide triphosphate hydrolases"/>
    <property type="match status" value="2"/>
</dbReference>
<dbReference type="AlphaFoldDB" id="A0A2Z6DY94"/>
<dbReference type="RefSeq" id="WP_119335225.1">
    <property type="nucleotide sequence ID" value="NZ_AP018558.1"/>
</dbReference>
<keyword evidence="2" id="KW-0720">Serine protease</keyword>
<dbReference type="SUPFAM" id="SSF54211">
    <property type="entry name" value="Ribosomal protein S5 domain 2-like"/>
    <property type="match status" value="1"/>
</dbReference>
<evidence type="ECO:0000256" key="3">
    <source>
        <dbReference type="SAM" id="MobiDB-lite"/>
    </source>
</evidence>
<dbReference type="KEGG" id="htl:HPTL_1230"/>
<feature type="active site" evidence="2">
    <location>
        <position position="691"/>
    </location>
</feature>
<organism evidence="5 6">
    <name type="scientific">Hydrogenophilus thermoluteolus</name>
    <name type="common">Pseudomonas hydrogenothermophila</name>
    <dbReference type="NCBI Taxonomy" id="297"/>
    <lineage>
        <taxon>Bacteria</taxon>
        <taxon>Pseudomonadati</taxon>
        <taxon>Pseudomonadota</taxon>
        <taxon>Hydrogenophilia</taxon>
        <taxon>Hydrogenophilales</taxon>
        <taxon>Hydrogenophilaceae</taxon>
        <taxon>Hydrogenophilus</taxon>
    </lineage>
</organism>
<dbReference type="InterPro" id="IPR020568">
    <property type="entry name" value="Ribosomal_Su5_D2-typ_SF"/>
</dbReference>
<dbReference type="Gene3D" id="3.30.230.10">
    <property type="match status" value="1"/>
</dbReference>
<dbReference type="GO" id="GO:0004176">
    <property type="term" value="F:ATP-dependent peptidase activity"/>
    <property type="evidence" value="ECO:0007669"/>
    <property type="project" value="UniProtKB-UniRule"/>
</dbReference>
<dbReference type="InterPro" id="IPR041699">
    <property type="entry name" value="AAA_32"/>
</dbReference>
<dbReference type="InterPro" id="IPR027417">
    <property type="entry name" value="P-loop_NTPase"/>
</dbReference>